<evidence type="ECO:0000256" key="1">
    <source>
        <dbReference type="ARBA" id="ARBA00022602"/>
    </source>
</evidence>
<evidence type="ECO:0000313" key="8">
    <source>
        <dbReference type="Proteomes" id="UP000319449"/>
    </source>
</evidence>
<organism evidence="7 8">
    <name type="scientific">Geobacter argillaceus</name>
    <dbReference type="NCBI Taxonomy" id="345631"/>
    <lineage>
        <taxon>Bacteria</taxon>
        <taxon>Pseudomonadati</taxon>
        <taxon>Thermodesulfobacteriota</taxon>
        <taxon>Desulfuromonadia</taxon>
        <taxon>Geobacterales</taxon>
        <taxon>Geobacteraceae</taxon>
        <taxon>Geobacter</taxon>
    </lineage>
</organism>
<dbReference type="Proteomes" id="UP000319449">
    <property type="component" value="Unassembled WGS sequence"/>
</dbReference>
<comment type="catalytic activity">
    <reaction evidence="5">
        <text>dimethylallyl phosphate + FMNH2 = prenylated FMNH2 + phosphate</text>
        <dbReference type="Rhea" id="RHEA:37743"/>
        <dbReference type="ChEBI" id="CHEBI:43474"/>
        <dbReference type="ChEBI" id="CHEBI:57618"/>
        <dbReference type="ChEBI" id="CHEBI:87467"/>
        <dbReference type="ChEBI" id="CHEBI:88052"/>
        <dbReference type="EC" id="2.5.1.129"/>
    </reaction>
</comment>
<evidence type="ECO:0000256" key="5">
    <source>
        <dbReference type="HAMAP-Rule" id="MF_01984"/>
    </source>
</evidence>
<name>A0A562VNV0_9BACT</name>
<dbReference type="InterPro" id="IPR003382">
    <property type="entry name" value="Flavoprotein"/>
</dbReference>
<dbReference type="EMBL" id="VLLN01000008">
    <property type="protein sequence ID" value="TWJ19580.1"/>
    <property type="molecule type" value="Genomic_DNA"/>
</dbReference>
<feature type="binding site" evidence="5">
    <location>
        <position position="178"/>
    </location>
    <ligand>
        <name>dimethylallyl phosphate</name>
        <dbReference type="ChEBI" id="CHEBI:88052"/>
    </ligand>
</feature>
<dbReference type="AlphaFoldDB" id="A0A562VNV0"/>
<dbReference type="InterPro" id="IPR036551">
    <property type="entry name" value="Flavin_trans-like"/>
</dbReference>
<feature type="binding site" evidence="5">
    <location>
        <begin position="113"/>
        <end position="116"/>
    </location>
    <ligand>
        <name>FMN</name>
        <dbReference type="ChEBI" id="CHEBI:58210"/>
    </ligand>
</feature>
<protein>
    <recommendedName>
        <fullName evidence="5">Flavin prenyltransferase UbiX</fullName>
        <ecNumber evidence="5">2.5.1.129</ecNumber>
    </recommendedName>
</protein>
<dbReference type="GO" id="GO:0106141">
    <property type="term" value="F:flavin prenyltransferase activity"/>
    <property type="evidence" value="ECO:0007669"/>
    <property type="project" value="UniProtKB-EC"/>
</dbReference>
<keyword evidence="3 5" id="KW-0288">FMN</keyword>
<reference evidence="7 8" key="1">
    <citation type="submission" date="2019-07" db="EMBL/GenBank/DDBJ databases">
        <title>Genomic Encyclopedia of Archaeal and Bacterial Type Strains, Phase II (KMG-II): from individual species to whole genera.</title>
        <authorList>
            <person name="Goeker M."/>
        </authorList>
    </citation>
    <scope>NUCLEOTIDE SEQUENCE [LARGE SCALE GENOMIC DNA]</scope>
    <source>
        <strain evidence="7 8">ATCC BAA-1139</strain>
    </source>
</reference>
<dbReference type="PANTHER" id="PTHR43374:SF1">
    <property type="entry name" value="FLAVIN PRENYLTRANSFERASE PAD1, MITOCHONDRIAL"/>
    <property type="match status" value="1"/>
</dbReference>
<dbReference type="NCBIfam" id="TIGR00421">
    <property type="entry name" value="ubiX_pad"/>
    <property type="match status" value="1"/>
</dbReference>
<evidence type="ECO:0000256" key="2">
    <source>
        <dbReference type="ARBA" id="ARBA00022630"/>
    </source>
</evidence>
<evidence type="ECO:0000313" key="7">
    <source>
        <dbReference type="EMBL" id="TWJ19580.1"/>
    </source>
</evidence>
<sequence length="211" mass="22911">MTARHIVLAITGASGALYGLRLTEELLRSGIRVTLLISRCGFTVLREECGLDWEGAPEAVTEKAWDYFAAAISMGRDETVFEPVISYYAEDDFIAPVASGSSAPDAMVVAPCSMGSLARIAAGLSGTLLERTADCMHKEGRPLLLVPRETPLSAIHLENMLKLARLGVRIVPAMPGFYGKPETMDDLVDFMVGKVLDQLGVEHLLFQRWGV</sequence>
<dbReference type="HAMAP" id="MF_01984">
    <property type="entry name" value="ubiX_pad"/>
    <property type="match status" value="1"/>
</dbReference>
<evidence type="ECO:0000259" key="6">
    <source>
        <dbReference type="Pfam" id="PF02441"/>
    </source>
</evidence>
<dbReference type="GO" id="GO:0016831">
    <property type="term" value="F:carboxy-lyase activity"/>
    <property type="evidence" value="ECO:0007669"/>
    <property type="project" value="TreeGrafter"/>
</dbReference>
<dbReference type="RefSeq" id="WP_145021167.1">
    <property type="nucleotide sequence ID" value="NZ_VLLN01000008.1"/>
</dbReference>
<feature type="binding site" evidence="5">
    <location>
        <position position="148"/>
    </location>
    <ligand>
        <name>FMN</name>
        <dbReference type="ChEBI" id="CHEBI:58210"/>
    </ligand>
</feature>
<feature type="domain" description="Flavoprotein" evidence="6">
    <location>
        <begin position="5"/>
        <end position="199"/>
    </location>
</feature>
<feature type="binding site" evidence="5">
    <location>
        <begin position="12"/>
        <end position="14"/>
    </location>
    <ligand>
        <name>FMN</name>
        <dbReference type="ChEBI" id="CHEBI:58210"/>
    </ligand>
</feature>
<dbReference type="OrthoDB" id="9781577at2"/>
<feature type="binding site" evidence="5">
    <location>
        <position position="38"/>
    </location>
    <ligand>
        <name>FMN</name>
        <dbReference type="ChEBI" id="CHEBI:58210"/>
    </ligand>
</feature>
<comment type="similarity">
    <text evidence="5">Belongs to the UbiX/PAD1 family.</text>
</comment>
<comment type="caution">
    <text evidence="5">Lacks conserved residue(s) required for the propagation of feature annotation.</text>
</comment>
<dbReference type="InterPro" id="IPR004507">
    <property type="entry name" value="UbiX-like"/>
</dbReference>
<comment type="caution">
    <text evidence="7">The sequence shown here is derived from an EMBL/GenBank/DDBJ whole genome shotgun (WGS) entry which is preliminary data.</text>
</comment>
<keyword evidence="2 5" id="KW-0285">Flavoprotein</keyword>
<comment type="function">
    <text evidence="5">Flavin prenyltransferase that catalyzes the synthesis of the prenylated FMN cofactor (prenyl-FMN) for 4-hydroxy-3-polyprenylbenzoic acid decarboxylase UbiD. The prenyltransferase is metal-independent and links a dimethylallyl moiety from dimethylallyl monophosphate (DMAP) to the flavin N5 and C6 atoms of FMN.</text>
</comment>
<dbReference type="Gene3D" id="3.40.50.1950">
    <property type="entry name" value="Flavin prenyltransferase-like"/>
    <property type="match status" value="1"/>
</dbReference>
<feature type="binding site" evidence="5">
    <location>
        <position position="194"/>
    </location>
    <ligand>
        <name>dimethylallyl phosphate</name>
        <dbReference type="ChEBI" id="CHEBI:88052"/>
    </ligand>
</feature>
<dbReference type="PANTHER" id="PTHR43374">
    <property type="entry name" value="FLAVIN PRENYLTRANSFERASE"/>
    <property type="match status" value="1"/>
</dbReference>
<keyword evidence="8" id="KW-1185">Reference proteome</keyword>
<evidence type="ECO:0000256" key="4">
    <source>
        <dbReference type="ARBA" id="ARBA00022679"/>
    </source>
</evidence>
<dbReference type="Pfam" id="PF02441">
    <property type="entry name" value="Flavoprotein"/>
    <property type="match status" value="1"/>
</dbReference>
<keyword evidence="1 5" id="KW-0637">Prenyltransferase</keyword>
<accession>A0A562VNV0</accession>
<proteinExistence type="inferred from homology"/>
<dbReference type="SUPFAM" id="SSF52507">
    <property type="entry name" value="Homo-oligomeric flavin-containing Cys decarboxylases, HFCD"/>
    <property type="match status" value="1"/>
</dbReference>
<dbReference type="EC" id="2.5.1.129" evidence="5"/>
<gene>
    <name evidence="5" type="primary">ubiX</name>
    <name evidence="7" type="ORF">JN12_01697</name>
</gene>
<evidence type="ECO:0000256" key="3">
    <source>
        <dbReference type="ARBA" id="ARBA00022643"/>
    </source>
</evidence>
<keyword evidence="4 5" id="KW-0808">Transferase</keyword>